<keyword evidence="1" id="KW-1133">Transmembrane helix</keyword>
<feature type="transmembrane region" description="Helical" evidence="1">
    <location>
        <begin position="12"/>
        <end position="36"/>
    </location>
</feature>
<dbReference type="Proteomes" id="UP000231019">
    <property type="component" value="Unassembled WGS sequence"/>
</dbReference>
<organism evidence="2 3">
    <name type="scientific">bacterium (Candidatus Blackallbacteria) CG17_big_fil_post_rev_8_21_14_2_50_48_46</name>
    <dbReference type="NCBI Taxonomy" id="2014261"/>
    <lineage>
        <taxon>Bacteria</taxon>
        <taxon>Candidatus Blackallbacteria</taxon>
    </lineage>
</organism>
<keyword evidence="1" id="KW-0812">Transmembrane</keyword>
<evidence type="ECO:0000256" key="1">
    <source>
        <dbReference type="SAM" id="Phobius"/>
    </source>
</evidence>
<gene>
    <name evidence="2" type="ORF">COW36_09110</name>
</gene>
<proteinExistence type="predicted"/>
<protein>
    <submittedName>
        <fullName evidence="2">Uncharacterized protein</fullName>
    </submittedName>
</protein>
<dbReference type="EMBL" id="PFFQ01000024">
    <property type="protein sequence ID" value="PIW17324.1"/>
    <property type="molecule type" value="Genomic_DNA"/>
</dbReference>
<evidence type="ECO:0000313" key="2">
    <source>
        <dbReference type="EMBL" id="PIW17324.1"/>
    </source>
</evidence>
<reference evidence="2 3" key="1">
    <citation type="submission" date="2017-09" db="EMBL/GenBank/DDBJ databases">
        <title>Depth-based differentiation of microbial function through sediment-hosted aquifers and enrichment of novel symbionts in the deep terrestrial subsurface.</title>
        <authorList>
            <person name="Probst A.J."/>
            <person name="Ladd B."/>
            <person name="Jarett J.K."/>
            <person name="Geller-Mcgrath D.E."/>
            <person name="Sieber C.M."/>
            <person name="Emerson J.B."/>
            <person name="Anantharaman K."/>
            <person name="Thomas B.C."/>
            <person name="Malmstrom R."/>
            <person name="Stieglmeier M."/>
            <person name="Klingl A."/>
            <person name="Woyke T."/>
            <person name="Ryan C.M."/>
            <person name="Banfield J.F."/>
        </authorList>
    </citation>
    <scope>NUCLEOTIDE SEQUENCE [LARGE SCALE GENOMIC DNA]</scope>
    <source>
        <strain evidence="2">CG17_big_fil_post_rev_8_21_14_2_50_48_46</strain>
    </source>
</reference>
<comment type="caution">
    <text evidence="2">The sequence shown here is derived from an EMBL/GenBank/DDBJ whole genome shotgun (WGS) entry which is preliminary data.</text>
</comment>
<sequence length="107" mass="12400">MTDMTLNLAWGQITWVMGIVFAWSAFLIGIITGLVAKIVSNFEKKITDDNVQLKARVELVDLEYRKLLVELPIQYQRREDTIRDQTVINGKLDKLYELILETKTDAR</sequence>
<evidence type="ECO:0000313" key="3">
    <source>
        <dbReference type="Proteomes" id="UP000231019"/>
    </source>
</evidence>
<dbReference type="AlphaFoldDB" id="A0A2M7G5R4"/>
<accession>A0A2M7G5R4</accession>
<name>A0A2M7G5R4_9BACT</name>
<keyword evidence="1" id="KW-0472">Membrane</keyword>